<evidence type="ECO:0000256" key="1">
    <source>
        <dbReference type="SAM" id="Phobius"/>
    </source>
</evidence>
<dbReference type="Proteomes" id="UP000277811">
    <property type="component" value="Unassembled WGS sequence"/>
</dbReference>
<keyword evidence="3" id="KW-1185">Reference proteome</keyword>
<sequence length="222" mass="23778">MEEVIKSTIIRKRSQAVPRKNQTAHQIAALVIVVGGAVLLARGGAIFSIIWFLGIGLGLVLQKSRFCFTASLRDPILTGSTTLTRATIIAFAVATVGFAALQFSTLLKGGHLIGFVAPVGIHIALGSMLFGIGMVISGGCASGTLMRMGEGFVMQWISLIGFIGGSVLGAIQYGWWAVHFFRTSHAIYLPNVFGWAGAFFGQLALLAALYVVATWWEYRKLN</sequence>
<evidence type="ECO:0000313" key="3">
    <source>
        <dbReference type="Proteomes" id="UP000277811"/>
    </source>
</evidence>
<feature type="transmembrane region" description="Helical" evidence="1">
    <location>
        <begin position="195"/>
        <end position="216"/>
    </location>
</feature>
<keyword evidence="1" id="KW-1133">Transmembrane helix</keyword>
<accession>A0A498R3D4</accession>
<gene>
    <name evidence="2" type="ORF">LUCI_0566</name>
</gene>
<dbReference type="EMBL" id="UPPP01000055">
    <property type="protein sequence ID" value="VBB05357.1"/>
    <property type="molecule type" value="Genomic_DNA"/>
</dbReference>
<organism evidence="2 3">
    <name type="scientific">Lucifera butyrica</name>
    <dbReference type="NCBI Taxonomy" id="1351585"/>
    <lineage>
        <taxon>Bacteria</taxon>
        <taxon>Bacillati</taxon>
        <taxon>Bacillota</taxon>
        <taxon>Negativicutes</taxon>
        <taxon>Veillonellales</taxon>
        <taxon>Veillonellaceae</taxon>
        <taxon>Lucifera</taxon>
    </lineage>
</organism>
<protein>
    <submittedName>
        <fullName evidence="2">Sulphur transport</fullName>
    </submittedName>
</protein>
<dbReference type="OrthoDB" id="9794165at2"/>
<keyword evidence="1" id="KW-0812">Transmembrane</keyword>
<dbReference type="Pfam" id="PF04143">
    <property type="entry name" value="Sulf_transp"/>
    <property type="match status" value="1"/>
</dbReference>
<feature type="transmembrane region" description="Helical" evidence="1">
    <location>
        <begin position="115"/>
        <end position="141"/>
    </location>
</feature>
<feature type="transmembrane region" description="Helical" evidence="1">
    <location>
        <begin position="82"/>
        <end position="103"/>
    </location>
</feature>
<feature type="transmembrane region" description="Helical" evidence="1">
    <location>
        <begin position="45"/>
        <end position="61"/>
    </location>
</feature>
<dbReference type="RefSeq" id="WP_122626352.1">
    <property type="nucleotide sequence ID" value="NZ_UPPP01000055.1"/>
</dbReference>
<evidence type="ECO:0000313" key="2">
    <source>
        <dbReference type="EMBL" id="VBB05357.1"/>
    </source>
</evidence>
<reference evidence="2 3" key="1">
    <citation type="submission" date="2018-06" db="EMBL/GenBank/DDBJ databases">
        <authorList>
            <person name="Strepis N."/>
        </authorList>
    </citation>
    <scope>NUCLEOTIDE SEQUENCE [LARGE SCALE GENOMIC DNA]</scope>
    <source>
        <strain evidence="2">LUCI</strain>
    </source>
</reference>
<dbReference type="InterPro" id="IPR007272">
    <property type="entry name" value="Sulf_transp_TsuA/YedE"/>
</dbReference>
<keyword evidence="1" id="KW-0472">Membrane</keyword>
<proteinExistence type="predicted"/>
<dbReference type="AlphaFoldDB" id="A0A498R3D4"/>
<name>A0A498R3D4_9FIRM</name>
<feature type="transmembrane region" description="Helical" evidence="1">
    <location>
        <begin position="153"/>
        <end position="175"/>
    </location>
</feature>
<feature type="transmembrane region" description="Helical" evidence="1">
    <location>
        <begin position="21"/>
        <end position="39"/>
    </location>
</feature>